<keyword evidence="1" id="KW-0472">Membrane</keyword>
<sequence>MSTMLHVCFRYKGKLTGVKACSMTIPVSFSVLLLPDQLNSLSCIIFTIVLYIFAIDLK</sequence>
<evidence type="ECO:0000313" key="2">
    <source>
        <dbReference type="EMBL" id="JAD92807.1"/>
    </source>
</evidence>
<dbReference type="AlphaFoldDB" id="A0A0A9E9Z6"/>
<evidence type="ECO:0000256" key="1">
    <source>
        <dbReference type="SAM" id="Phobius"/>
    </source>
</evidence>
<protein>
    <submittedName>
        <fullName evidence="2">Uncharacterized protein</fullName>
    </submittedName>
</protein>
<dbReference type="EMBL" id="GBRH01205088">
    <property type="protein sequence ID" value="JAD92807.1"/>
    <property type="molecule type" value="Transcribed_RNA"/>
</dbReference>
<accession>A0A0A9E9Z6</accession>
<reference evidence="2" key="2">
    <citation type="journal article" date="2015" name="Data Brief">
        <title>Shoot transcriptome of the giant reed, Arundo donax.</title>
        <authorList>
            <person name="Barrero R.A."/>
            <person name="Guerrero F.D."/>
            <person name="Moolhuijzen P."/>
            <person name="Goolsby J.A."/>
            <person name="Tidwell J."/>
            <person name="Bellgard S.E."/>
            <person name="Bellgard M.I."/>
        </authorList>
    </citation>
    <scope>NUCLEOTIDE SEQUENCE</scope>
    <source>
        <tissue evidence="2">Shoot tissue taken approximately 20 cm above the soil surface</tissue>
    </source>
</reference>
<reference evidence="2" key="1">
    <citation type="submission" date="2014-09" db="EMBL/GenBank/DDBJ databases">
        <authorList>
            <person name="Magalhaes I.L.F."/>
            <person name="Oliveira U."/>
            <person name="Santos F.R."/>
            <person name="Vidigal T.H.D.A."/>
            <person name="Brescovit A.D."/>
            <person name="Santos A.J."/>
        </authorList>
    </citation>
    <scope>NUCLEOTIDE SEQUENCE</scope>
    <source>
        <tissue evidence="2">Shoot tissue taken approximately 20 cm above the soil surface</tissue>
    </source>
</reference>
<name>A0A0A9E9Z6_ARUDO</name>
<feature type="transmembrane region" description="Helical" evidence="1">
    <location>
        <begin position="38"/>
        <end position="57"/>
    </location>
</feature>
<proteinExistence type="predicted"/>
<keyword evidence="1" id="KW-0812">Transmembrane</keyword>
<organism evidence="2">
    <name type="scientific">Arundo donax</name>
    <name type="common">Giant reed</name>
    <name type="synonym">Donax arundinaceus</name>
    <dbReference type="NCBI Taxonomy" id="35708"/>
    <lineage>
        <taxon>Eukaryota</taxon>
        <taxon>Viridiplantae</taxon>
        <taxon>Streptophyta</taxon>
        <taxon>Embryophyta</taxon>
        <taxon>Tracheophyta</taxon>
        <taxon>Spermatophyta</taxon>
        <taxon>Magnoliopsida</taxon>
        <taxon>Liliopsida</taxon>
        <taxon>Poales</taxon>
        <taxon>Poaceae</taxon>
        <taxon>PACMAD clade</taxon>
        <taxon>Arundinoideae</taxon>
        <taxon>Arundineae</taxon>
        <taxon>Arundo</taxon>
    </lineage>
</organism>
<keyword evidence="1" id="KW-1133">Transmembrane helix</keyword>